<evidence type="ECO:0000256" key="3">
    <source>
        <dbReference type="ARBA" id="ARBA00014376"/>
    </source>
</evidence>
<dbReference type="RefSeq" id="WP_067618903.1">
    <property type="nucleotide sequence ID" value="NZ_MAGO01000008.1"/>
</dbReference>
<sequence>MKGLFGKGFNILEKAISVRTKRNAVLSANISNVDTPGYKAKDIPFEKVMARYLSKEPKGLELAKTNSVHLPKKPPVSRTHPEHLPKVNEEKLSQSDEGIIVESEERGTPNNVDLDIEMAKLAENNLQYQATLQILIRRLEGLKNAVTEGGRP</sequence>
<dbReference type="InterPro" id="IPR006300">
    <property type="entry name" value="FlgB"/>
</dbReference>
<dbReference type="PATRIC" id="fig|1156395.6.peg.1695"/>
<dbReference type="AlphaFoldDB" id="A0A1B9F4U8"/>
<comment type="function">
    <text evidence="5 6">Structural component of flagellum, the bacterial motility apparatus. Part of the rod structure of flagellar basal body.</text>
</comment>
<dbReference type="InterPro" id="IPR001444">
    <property type="entry name" value="Flag_bb_rod_N"/>
</dbReference>
<comment type="caution">
    <text evidence="9">The sequence shown here is derived from an EMBL/GenBank/DDBJ whole genome shotgun (WGS) entry which is preliminary data.</text>
</comment>
<feature type="region of interest" description="Disordered" evidence="7">
    <location>
        <begin position="63"/>
        <end position="96"/>
    </location>
</feature>
<accession>A0A1B9F4U8</accession>
<dbReference type="Proteomes" id="UP000093080">
    <property type="component" value="Unassembled WGS sequence"/>
</dbReference>
<comment type="subcellular location">
    <subcellularLocation>
        <location evidence="1 6">Bacterial flagellum basal body</location>
    </subcellularLocation>
</comment>
<proteinExistence type="inferred from homology"/>
<keyword evidence="9" id="KW-0282">Flagellum</keyword>
<evidence type="ECO:0000313" key="9">
    <source>
        <dbReference type="EMBL" id="OCC14883.1"/>
    </source>
</evidence>
<dbReference type="GO" id="GO:0030694">
    <property type="term" value="C:bacterial-type flagellum basal body, rod"/>
    <property type="evidence" value="ECO:0007669"/>
    <property type="project" value="InterPro"/>
</dbReference>
<keyword evidence="4 6" id="KW-0975">Bacterial flagellum</keyword>
<feature type="domain" description="Flagellar basal body rod protein N-terminal" evidence="8">
    <location>
        <begin position="16"/>
        <end position="39"/>
    </location>
</feature>
<evidence type="ECO:0000256" key="2">
    <source>
        <dbReference type="ARBA" id="ARBA00009677"/>
    </source>
</evidence>
<feature type="compositionally biased region" description="Basic and acidic residues" evidence="7">
    <location>
        <begin position="79"/>
        <end position="94"/>
    </location>
</feature>
<dbReference type="PANTHER" id="PTHR30435:SF12">
    <property type="entry name" value="FLAGELLAR BASAL BODY ROD PROTEIN FLGB"/>
    <property type="match status" value="1"/>
</dbReference>
<dbReference type="STRING" id="1156395.DBT_1678"/>
<dbReference type="PROSITE" id="PS00588">
    <property type="entry name" value="FLAGELLA_BB_ROD"/>
    <property type="match status" value="1"/>
</dbReference>
<reference evidence="9 10" key="1">
    <citation type="submission" date="2016-06" db="EMBL/GenBank/DDBJ databases">
        <title>Respiratory ammonification of nitrate coupled to the oxidation of elemental sulfur in deep-sea autotrophic thermophilic bacteria.</title>
        <authorList>
            <person name="Slobodkina G.B."/>
            <person name="Mardanov A.V."/>
            <person name="Ravin N.V."/>
            <person name="Frolova A.A."/>
            <person name="Viryasiv M.B."/>
            <person name="Chernyh N.A."/>
            <person name="Bonch-Osmolovskaya E.A."/>
            <person name="Slobodkin A.I."/>
        </authorList>
    </citation>
    <scope>NUCLEOTIDE SEQUENCE [LARGE SCALE GENOMIC DNA]</scope>
    <source>
        <strain evidence="9 10">S69</strain>
    </source>
</reference>
<name>A0A1B9F4U8_9BACT</name>
<dbReference type="OrthoDB" id="9788334at2"/>
<evidence type="ECO:0000259" key="8">
    <source>
        <dbReference type="Pfam" id="PF00460"/>
    </source>
</evidence>
<dbReference type="EMBL" id="MAGO01000008">
    <property type="protein sequence ID" value="OCC14883.1"/>
    <property type="molecule type" value="Genomic_DNA"/>
</dbReference>
<evidence type="ECO:0000256" key="4">
    <source>
        <dbReference type="ARBA" id="ARBA00023143"/>
    </source>
</evidence>
<keyword evidence="9" id="KW-0969">Cilium</keyword>
<evidence type="ECO:0000313" key="10">
    <source>
        <dbReference type="Proteomes" id="UP000093080"/>
    </source>
</evidence>
<evidence type="ECO:0000256" key="6">
    <source>
        <dbReference type="PIRNR" id="PIRNR002889"/>
    </source>
</evidence>
<keyword evidence="9" id="KW-0966">Cell projection</keyword>
<dbReference type="Pfam" id="PF00460">
    <property type="entry name" value="Flg_bb_rod"/>
    <property type="match status" value="1"/>
</dbReference>
<evidence type="ECO:0000256" key="1">
    <source>
        <dbReference type="ARBA" id="ARBA00004117"/>
    </source>
</evidence>
<protein>
    <recommendedName>
        <fullName evidence="3 6">Flagellar basal body rod protein FlgB</fullName>
    </recommendedName>
</protein>
<organism evidence="9 10">
    <name type="scientific">Dissulfuribacter thermophilus</name>
    <dbReference type="NCBI Taxonomy" id="1156395"/>
    <lineage>
        <taxon>Bacteria</taxon>
        <taxon>Pseudomonadati</taxon>
        <taxon>Thermodesulfobacteriota</taxon>
        <taxon>Dissulfuribacteria</taxon>
        <taxon>Dissulfuribacterales</taxon>
        <taxon>Dissulfuribacteraceae</taxon>
        <taxon>Dissulfuribacter</taxon>
    </lineage>
</organism>
<evidence type="ECO:0000256" key="7">
    <source>
        <dbReference type="SAM" id="MobiDB-lite"/>
    </source>
</evidence>
<dbReference type="GO" id="GO:0071978">
    <property type="term" value="P:bacterial-type flagellum-dependent swarming motility"/>
    <property type="evidence" value="ECO:0007669"/>
    <property type="project" value="TreeGrafter"/>
</dbReference>
<dbReference type="PIRSF" id="PIRSF002889">
    <property type="entry name" value="Rod_FlgB"/>
    <property type="match status" value="1"/>
</dbReference>
<evidence type="ECO:0000256" key="5">
    <source>
        <dbReference type="ARBA" id="ARBA00024934"/>
    </source>
</evidence>
<dbReference type="InterPro" id="IPR019776">
    <property type="entry name" value="Flagellar_basal_body_rod_CS"/>
</dbReference>
<keyword evidence="10" id="KW-1185">Reference proteome</keyword>
<gene>
    <name evidence="9" type="ORF">DBT_1678</name>
</gene>
<dbReference type="NCBIfam" id="TIGR01396">
    <property type="entry name" value="FlgB"/>
    <property type="match status" value="1"/>
</dbReference>
<dbReference type="PANTHER" id="PTHR30435">
    <property type="entry name" value="FLAGELLAR PROTEIN"/>
    <property type="match status" value="1"/>
</dbReference>
<comment type="subunit">
    <text evidence="6">The basal body constitutes a major portion of the flagellar organelle and consists of a number of rings mounted on a central rod.</text>
</comment>
<comment type="similarity">
    <text evidence="2 6">Belongs to the flagella basal body rod proteins family.</text>
</comment>